<dbReference type="OrthoDB" id="5290748at2"/>
<dbReference type="CDD" id="cd10030">
    <property type="entry name" value="UDG-F4_TTUDGA_SPO1dp_like"/>
    <property type="match status" value="1"/>
</dbReference>
<keyword evidence="6" id="KW-0479">Metal-binding</keyword>
<dbReference type="GO" id="GO:0004844">
    <property type="term" value="F:uracil DNA N-glycosylase activity"/>
    <property type="evidence" value="ECO:0007669"/>
    <property type="project" value="UniProtKB-EC"/>
</dbReference>
<dbReference type="InterPro" id="IPR051536">
    <property type="entry name" value="UDG_Type-4/5"/>
</dbReference>
<dbReference type="SMART" id="SM00987">
    <property type="entry name" value="UreE_C"/>
    <property type="match status" value="1"/>
</dbReference>
<keyword evidence="14" id="KW-1185">Reference proteome</keyword>
<dbReference type="SMART" id="SM00986">
    <property type="entry name" value="UDG"/>
    <property type="match status" value="1"/>
</dbReference>
<evidence type="ECO:0000256" key="9">
    <source>
        <dbReference type="ARBA" id="ARBA00023004"/>
    </source>
</evidence>
<organism evidence="13 14">
    <name type="scientific">Yoonia sediminilitoris</name>
    <dbReference type="NCBI Taxonomy" id="1286148"/>
    <lineage>
        <taxon>Bacteria</taxon>
        <taxon>Pseudomonadati</taxon>
        <taxon>Pseudomonadota</taxon>
        <taxon>Alphaproteobacteria</taxon>
        <taxon>Rhodobacterales</taxon>
        <taxon>Paracoccaceae</taxon>
        <taxon>Yoonia</taxon>
    </lineage>
</organism>
<name>A0A2T6KI92_9RHOB</name>
<dbReference type="GO" id="GO:0051539">
    <property type="term" value="F:4 iron, 4 sulfur cluster binding"/>
    <property type="evidence" value="ECO:0007669"/>
    <property type="project" value="UniProtKB-KW"/>
</dbReference>
<dbReference type="InterPro" id="IPR005273">
    <property type="entry name" value="Ura-DNA_glyco_family4"/>
</dbReference>
<reference evidence="13 14" key="1">
    <citation type="submission" date="2018-04" db="EMBL/GenBank/DDBJ databases">
        <title>Genomic Encyclopedia of Archaeal and Bacterial Type Strains, Phase II (KMG-II): from individual species to whole genera.</title>
        <authorList>
            <person name="Goeker M."/>
        </authorList>
    </citation>
    <scope>NUCLEOTIDE SEQUENCE [LARGE SCALE GENOMIC DNA]</scope>
    <source>
        <strain evidence="13 14">DSM 29955</strain>
    </source>
</reference>
<sequence length="260" mass="28479">MDSVSDYWNDRALLEWQVELGATDAIQDTPIDRYALEAVKPTPKPAVPKDGPPPIPEKVQVDPVAIAQAAATAAVDLDGLAAAMQAFEHCELKRGARNFVFCDGQCGARVMIVGEAPGREEDRAGKPFVGRAGQLLDRMLAAIDLARDHAKLSRAVYITNVMPWRPPSNRAPEPAEIAMMLPFLERHITLADPDIVVLMGNTPCQALLGRTGITRLRGHWTEVLGKPCLPMFHPAYLLRNPAAKREAWADLLALNARLRD</sequence>
<dbReference type="PANTHER" id="PTHR33693">
    <property type="entry name" value="TYPE-5 URACIL-DNA GLYCOSYLASE"/>
    <property type="match status" value="1"/>
</dbReference>
<dbReference type="GO" id="GO:0006281">
    <property type="term" value="P:DNA repair"/>
    <property type="evidence" value="ECO:0007669"/>
    <property type="project" value="UniProtKB-KW"/>
</dbReference>
<accession>A0A2T6KI92</accession>
<evidence type="ECO:0000256" key="2">
    <source>
        <dbReference type="ARBA" id="ARBA00006521"/>
    </source>
</evidence>
<evidence type="ECO:0000256" key="3">
    <source>
        <dbReference type="ARBA" id="ARBA00012030"/>
    </source>
</evidence>
<evidence type="ECO:0000256" key="10">
    <source>
        <dbReference type="ARBA" id="ARBA00023014"/>
    </source>
</evidence>
<keyword evidence="8" id="KW-0378">Hydrolase</keyword>
<comment type="catalytic activity">
    <reaction evidence="1">
        <text>Hydrolyzes single-stranded DNA or mismatched double-stranded DNA and polynucleotides, releasing free uracil.</text>
        <dbReference type="EC" id="3.2.2.27"/>
    </reaction>
</comment>
<dbReference type="GO" id="GO:0046872">
    <property type="term" value="F:metal ion binding"/>
    <property type="evidence" value="ECO:0007669"/>
    <property type="project" value="UniProtKB-KW"/>
</dbReference>
<dbReference type="SUPFAM" id="SSF52141">
    <property type="entry name" value="Uracil-DNA glycosylase-like"/>
    <property type="match status" value="1"/>
</dbReference>
<evidence type="ECO:0000256" key="5">
    <source>
        <dbReference type="ARBA" id="ARBA00022485"/>
    </source>
</evidence>
<dbReference type="NCBIfam" id="TIGR00758">
    <property type="entry name" value="UDG_fam4"/>
    <property type="match status" value="1"/>
</dbReference>
<evidence type="ECO:0000313" key="13">
    <source>
        <dbReference type="EMBL" id="PUB15450.1"/>
    </source>
</evidence>
<dbReference type="InterPro" id="IPR036895">
    <property type="entry name" value="Uracil-DNA_glycosylase-like_sf"/>
</dbReference>
<dbReference type="InterPro" id="IPR005122">
    <property type="entry name" value="Uracil-DNA_glycosylase-like"/>
</dbReference>
<evidence type="ECO:0000313" key="14">
    <source>
        <dbReference type="Proteomes" id="UP000244523"/>
    </source>
</evidence>
<keyword evidence="10" id="KW-0411">Iron-sulfur</keyword>
<dbReference type="PANTHER" id="PTHR33693:SF1">
    <property type="entry name" value="TYPE-4 URACIL-DNA GLYCOSYLASE"/>
    <property type="match status" value="1"/>
</dbReference>
<keyword evidence="11" id="KW-0234">DNA repair</keyword>
<evidence type="ECO:0000256" key="11">
    <source>
        <dbReference type="ARBA" id="ARBA00023204"/>
    </source>
</evidence>
<keyword evidence="7" id="KW-0227">DNA damage</keyword>
<evidence type="ECO:0000256" key="6">
    <source>
        <dbReference type="ARBA" id="ARBA00022723"/>
    </source>
</evidence>
<proteinExistence type="inferred from homology"/>
<evidence type="ECO:0000256" key="4">
    <source>
        <dbReference type="ARBA" id="ARBA00019403"/>
    </source>
</evidence>
<comment type="caution">
    <text evidence="13">The sequence shown here is derived from an EMBL/GenBank/DDBJ whole genome shotgun (WGS) entry which is preliminary data.</text>
</comment>
<dbReference type="AlphaFoldDB" id="A0A2T6KI92"/>
<protein>
    <recommendedName>
        <fullName evidence="4">Type-4 uracil-DNA glycosylase</fullName>
        <ecNumber evidence="3">3.2.2.27</ecNumber>
    </recommendedName>
</protein>
<evidence type="ECO:0000259" key="12">
    <source>
        <dbReference type="SMART" id="SM00986"/>
    </source>
</evidence>
<dbReference type="RefSeq" id="WP_108386137.1">
    <property type="nucleotide sequence ID" value="NZ_QBUD01000004.1"/>
</dbReference>
<dbReference type="Proteomes" id="UP000244523">
    <property type="component" value="Unassembled WGS sequence"/>
</dbReference>
<dbReference type="EC" id="3.2.2.27" evidence="3"/>
<keyword evidence="5" id="KW-0004">4Fe-4S</keyword>
<comment type="similarity">
    <text evidence="2">Belongs to the uracil-DNA glycosylase (UDG) superfamily. Type 4 (UDGa) family.</text>
</comment>
<dbReference type="Pfam" id="PF03167">
    <property type="entry name" value="UDG"/>
    <property type="match status" value="1"/>
</dbReference>
<evidence type="ECO:0000256" key="1">
    <source>
        <dbReference type="ARBA" id="ARBA00001400"/>
    </source>
</evidence>
<evidence type="ECO:0000256" key="8">
    <source>
        <dbReference type="ARBA" id="ARBA00022801"/>
    </source>
</evidence>
<dbReference type="EMBL" id="QBUD01000004">
    <property type="protein sequence ID" value="PUB15450.1"/>
    <property type="molecule type" value="Genomic_DNA"/>
</dbReference>
<dbReference type="Gene3D" id="3.40.470.10">
    <property type="entry name" value="Uracil-DNA glycosylase-like domain"/>
    <property type="match status" value="1"/>
</dbReference>
<gene>
    <name evidence="13" type="ORF">C8N45_10470</name>
</gene>
<keyword evidence="9" id="KW-0408">Iron</keyword>
<evidence type="ECO:0000256" key="7">
    <source>
        <dbReference type="ARBA" id="ARBA00022763"/>
    </source>
</evidence>
<feature type="domain" description="Uracil-DNA glycosylase-like" evidence="12">
    <location>
        <begin position="101"/>
        <end position="252"/>
    </location>
</feature>